<dbReference type="Pfam" id="PF02780">
    <property type="entry name" value="Transketolase_C"/>
    <property type="match status" value="1"/>
</dbReference>
<name>N8QHQ6_9GAMM</name>
<gene>
    <name evidence="11" type="primary">dxs</name>
    <name evidence="13" type="ORF">F994_00286</name>
</gene>
<evidence type="ECO:0000256" key="7">
    <source>
        <dbReference type="ARBA" id="ARBA00022977"/>
    </source>
</evidence>
<organism evidence="13 14">
    <name type="scientific">Acinetobacter bohemicus ANC 3994</name>
    <dbReference type="NCBI Taxonomy" id="1217715"/>
    <lineage>
        <taxon>Bacteria</taxon>
        <taxon>Pseudomonadati</taxon>
        <taxon>Pseudomonadota</taxon>
        <taxon>Gammaproteobacteria</taxon>
        <taxon>Moraxellales</taxon>
        <taxon>Moraxellaceae</taxon>
        <taxon>Acinetobacter</taxon>
    </lineage>
</organism>
<comment type="subunit">
    <text evidence="3 11">Homodimer.</text>
</comment>
<dbReference type="GO" id="GO:0005829">
    <property type="term" value="C:cytosol"/>
    <property type="evidence" value="ECO:0007669"/>
    <property type="project" value="TreeGrafter"/>
</dbReference>
<evidence type="ECO:0000256" key="9">
    <source>
        <dbReference type="ARBA" id="ARBA00023229"/>
    </source>
</evidence>
<feature type="binding site" evidence="11">
    <location>
        <position position="186"/>
    </location>
    <ligand>
        <name>Mg(2+)</name>
        <dbReference type="ChEBI" id="CHEBI:18420"/>
    </ligand>
</feature>
<comment type="caution">
    <text evidence="13">The sequence shown here is derived from an EMBL/GenBank/DDBJ whole genome shotgun (WGS) entry which is preliminary data.</text>
</comment>
<feature type="binding site" evidence="11">
    <location>
        <position position="290"/>
    </location>
    <ligand>
        <name>thiamine diphosphate</name>
        <dbReference type="ChEBI" id="CHEBI:58937"/>
    </ligand>
</feature>
<sequence>MLYTEIPTHRPITPLLDAIDHPQQLRLLERSQLEKVADELRQYILYAAGQSGGHFGANLGVIELTVALHYCFNTPHDRLIWDVGHQAYPHKALTGRREQLTTIRTKDGLAAFPTREESVFDTFGVGHSSTAISAGLGMALARRYQKDPCEVVAIIGDGAMTAGMAFEAMNDAVAHNADLMVVLNDNDMSISCSTGGFAKHLAAIWESGQSVNISETGEAFVQPHPAWTYNSRLHSSATDAADNLFKAIGFDYFGPFDGHDVNQLVQVFNALKKRQGPRLIHIYTKKGKGFIPAESDQIKYHAISKINAVASANVAPKYSDVFGQWLCDEAAQDDRLLAITPAMCEGSGMVKFAKQFPTRFFDVAIAEQHAVTLAAGMACEGLKPVVAIYSTFLQRGYDQLVHDVALQNLDVTFAIDRAGLVGEDGPTHAGAYDYAFMRTVPNMVIMAPKDENECRQMLHTAYLYSGPAAVRYPRGNGVGVEIQQQLSALEIGKAEIVASFNEQYDEQISILAFGSRVTVAIEAAQALAQTHDVGVRVVNMRFVKPLDEQMIAALAPSSNLFVTVEEHAVMAGAGSAVNEYLAQAQIVKPTLNLGLPDTFMHQASHAQMLQQAGLDSKGIEKSIELVWLKLMQTVSS</sequence>
<dbReference type="InterPro" id="IPR020826">
    <property type="entry name" value="Transketolase_BS"/>
</dbReference>
<evidence type="ECO:0000259" key="12">
    <source>
        <dbReference type="SMART" id="SM00861"/>
    </source>
</evidence>
<dbReference type="Gene3D" id="3.40.50.970">
    <property type="match status" value="2"/>
</dbReference>
<dbReference type="NCBIfam" id="TIGR00204">
    <property type="entry name" value="dxs"/>
    <property type="match status" value="1"/>
</dbReference>
<dbReference type="FunFam" id="3.40.50.920:FF:000002">
    <property type="entry name" value="1-deoxy-D-xylulose-5-phosphate synthase"/>
    <property type="match status" value="1"/>
</dbReference>
<keyword evidence="5 11" id="KW-0479">Metal-binding</keyword>
<keyword evidence="4 11" id="KW-0808">Transferase</keyword>
<comment type="catalytic activity">
    <reaction evidence="11">
        <text>D-glyceraldehyde 3-phosphate + pyruvate + H(+) = 1-deoxy-D-xylulose 5-phosphate + CO2</text>
        <dbReference type="Rhea" id="RHEA:12605"/>
        <dbReference type="ChEBI" id="CHEBI:15361"/>
        <dbReference type="ChEBI" id="CHEBI:15378"/>
        <dbReference type="ChEBI" id="CHEBI:16526"/>
        <dbReference type="ChEBI" id="CHEBI:57792"/>
        <dbReference type="ChEBI" id="CHEBI:59776"/>
        <dbReference type="EC" id="2.2.1.7"/>
    </reaction>
</comment>
<dbReference type="Pfam" id="PF13292">
    <property type="entry name" value="DXP_synthase_N"/>
    <property type="match status" value="1"/>
</dbReference>
<accession>N8QHQ6</accession>
<feature type="binding site" evidence="11">
    <location>
        <position position="85"/>
    </location>
    <ligand>
        <name>thiamine diphosphate</name>
        <dbReference type="ChEBI" id="CHEBI:58937"/>
    </ligand>
</feature>
<comment type="cofactor">
    <cofactor evidence="11">
        <name>Mg(2+)</name>
        <dbReference type="ChEBI" id="CHEBI:18420"/>
    </cofactor>
    <text evidence="11">Binds 1 Mg(2+) ion per subunit.</text>
</comment>
<feature type="domain" description="Transketolase-like pyrimidine-binding" evidence="12">
    <location>
        <begin position="316"/>
        <end position="480"/>
    </location>
</feature>
<evidence type="ECO:0000256" key="5">
    <source>
        <dbReference type="ARBA" id="ARBA00022723"/>
    </source>
</evidence>
<comment type="cofactor">
    <cofactor evidence="11">
        <name>thiamine diphosphate</name>
        <dbReference type="ChEBI" id="CHEBI:58937"/>
    </cofactor>
    <text evidence="11">Binds 1 thiamine pyrophosphate per subunit.</text>
</comment>
<evidence type="ECO:0000256" key="4">
    <source>
        <dbReference type="ARBA" id="ARBA00022679"/>
    </source>
</evidence>
<evidence type="ECO:0000256" key="3">
    <source>
        <dbReference type="ARBA" id="ARBA00011738"/>
    </source>
</evidence>
<dbReference type="CDD" id="cd02007">
    <property type="entry name" value="TPP_DXS"/>
    <property type="match status" value="1"/>
</dbReference>
<dbReference type="GO" id="GO:0000287">
    <property type="term" value="F:magnesium ion binding"/>
    <property type="evidence" value="ECO:0007669"/>
    <property type="project" value="UniProtKB-UniRule"/>
</dbReference>
<dbReference type="InterPro" id="IPR033248">
    <property type="entry name" value="Transketolase_C"/>
</dbReference>
<dbReference type="InterPro" id="IPR005477">
    <property type="entry name" value="Dxylulose-5-P_synthase"/>
</dbReference>
<dbReference type="InterPro" id="IPR005475">
    <property type="entry name" value="Transketolase-like_Pyr-bd"/>
</dbReference>
<dbReference type="PROSITE" id="PS00802">
    <property type="entry name" value="TRANSKETOLASE_2"/>
    <property type="match status" value="1"/>
</dbReference>
<feature type="binding site" evidence="11">
    <location>
        <position position="186"/>
    </location>
    <ligand>
        <name>thiamine diphosphate</name>
        <dbReference type="ChEBI" id="CHEBI:58937"/>
    </ligand>
</feature>
<dbReference type="SMART" id="SM00861">
    <property type="entry name" value="Transket_pyr"/>
    <property type="match status" value="1"/>
</dbReference>
<evidence type="ECO:0000313" key="13">
    <source>
        <dbReference type="EMBL" id="ENU20829.1"/>
    </source>
</evidence>
<dbReference type="eggNOG" id="COG1154">
    <property type="taxonomic scope" value="Bacteria"/>
</dbReference>
<keyword evidence="6 11" id="KW-0460">Magnesium</keyword>
<feature type="binding site" evidence="11">
    <location>
        <begin position="158"/>
        <end position="159"/>
    </location>
    <ligand>
        <name>thiamine diphosphate</name>
        <dbReference type="ChEBI" id="CHEBI:58937"/>
    </ligand>
</feature>
<dbReference type="GO" id="GO:0008661">
    <property type="term" value="F:1-deoxy-D-xylulose-5-phosphate synthase activity"/>
    <property type="evidence" value="ECO:0007669"/>
    <property type="project" value="UniProtKB-UniRule"/>
</dbReference>
<dbReference type="EC" id="2.2.1.7" evidence="11"/>
<evidence type="ECO:0000313" key="14">
    <source>
        <dbReference type="Proteomes" id="UP000013086"/>
    </source>
</evidence>
<dbReference type="GO" id="GO:0016114">
    <property type="term" value="P:terpenoid biosynthetic process"/>
    <property type="evidence" value="ECO:0007669"/>
    <property type="project" value="UniProtKB-UniRule"/>
</dbReference>
<proteinExistence type="inferred from homology"/>
<comment type="pathway">
    <text evidence="1 11">Metabolic intermediate biosynthesis; 1-deoxy-D-xylulose 5-phosphate biosynthesis; 1-deoxy-D-xylulose 5-phosphate from D-glyceraldehyde 3-phosphate and pyruvate: step 1/1.</text>
</comment>
<dbReference type="Proteomes" id="UP000013086">
    <property type="component" value="Unassembled WGS sequence"/>
</dbReference>
<evidence type="ECO:0000256" key="6">
    <source>
        <dbReference type="ARBA" id="ARBA00022842"/>
    </source>
</evidence>
<keyword evidence="9 11" id="KW-0414">Isoprene biosynthesis</keyword>
<dbReference type="Gene3D" id="3.40.50.920">
    <property type="match status" value="1"/>
</dbReference>
<dbReference type="FunFam" id="3.40.50.970:FF:000005">
    <property type="entry name" value="1-deoxy-D-xylulose-5-phosphate synthase"/>
    <property type="match status" value="1"/>
</dbReference>
<dbReference type="OrthoDB" id="9803371at2"/>
<comment type="function">
    <text evidence="10 11">Catalyzes the acyloin condensation reaction between C atoms 2 and 3 of pyruvate and glyceraldehyde 3-phosphate to yield 1-deoxy-D-xylulose-5-phosphate (DXP).</text>
</comment>
<dbReference type="InterPro" id="IPR029061">
    <property type="entry name" value="THDP-binding"/>
</dbReference>
<comment type="similarity">
    <text evidence="2 11">Belongs to the transketolase family. DXPS subfamily.</text>
</comment>
<dbReference type="HAMAP" id="MF_00315">
    <property type="entry name" value="DXP_synth"/>
    <property type="match status" value="1"/>
</dbReference>
<protein>
    <recommendedName>
        <fullName evidence="11">1-deoxy-D-xylulose-5-phosphate synthase</fullName>
        <ecNumber evidence="11">2.2.1.7</ecNumber>
    </recommendedName>
    <alternativeName>
        <fullName evidence="11">1-deoxyxylulose-5-phosphate synthase</fullName>
        <shortName evidence="11">DXP synthase</shortName>
        <shortName evidence="11">DXPS</shortName>
    </alternativeName>
</protein>
<keyword evidence="7 11" id="KW-0784">Thiamine biosynthesis</keyword>
<dbReference type="RefSeq" id="WP_004650521.1">
    <property type="nucleotide sequence ID" value="NZ_KB849175.1"/>
</dbReference>
<dbReference type="PANTHER" id="PTHR43322:SF5">
    <property type="entry name" value="1-DEOXY-D-XYLULOSE-5-PHOSPHATE SYNTHASE, CHLOROPLASTIC"/>
    <property type="match status" value="1"/>
</dbReference>
<dbReference type="SUPFAM" id="SSF52922">
    <property type="entry name" value="TK C-terminal domain-like"/>
    <property type="match status" value="1"/>
</dbReference>
<dbReference type="EMBL" id="APOH01000009">
    <property type="protein sequence ID" value="ENU20829.1"/>
    <property type="molecule type" value="Genomic_DNA"/>
</dbReference>
<dbReference type="GO" id="GO:0009228">
    <property type="term" value="P:thiamine biosynthetic process"/>
    <property type="evidence" value="ECO:0007669"/>
    <property type="project" value="UniProtKB-UniRule"/>
</dbReference>
<feature type="binding site" evidence="11">
    <location>
        <position position="367"/>
    </location>
    <ligand>
        <name>thiamine diphosphate</name>
        <dbReference type="ChEBI" id="CHEBI:58937"/>
    </ligand>
</feature>
<dbReference type="Pfam" id="PF02779">
    <property type="entry name" value="Transket_pyr"/>
    <property type="match status" value="1"/>
</dbReference>
<dbReference type="AlphaFoldDB" id="N8QHQ6"/>
<feature type="binding site" evidence="11">
    <location>
        <position position="157"/>
    </location>
    <ligand>
        <name>Mg(2+)</name>
        <dbReference type="ChEBI" id="CHEBI:18420"/>
    </ligand>
</feature>
<dbReference type="GO" id="GO:0019288">
    <property type="term" value="P:isopentenyl diphosphate biosynthetic process, methylerythritol 4-phosphate pathway"/>
    <property type="evidence" value="ECO:0007669"/>
    <property type="project" value="TreeGrafter"/>
</dbReference>
<evidence type="ECO:0000256" key="8">
    <source>
        <dbReference type="ARBA" id="ARBA00023052"/>
    </source>
</evidence>
<evidence type="ECO:0000256" key="10">
    <source>
        <dbReference type="ARBA" id="ARBA00055605"/>
    </source>
</evidence>
<dbReference type="PATRIC" id="fig|1217715.3.peg.264"/>
<dbReference type="InterPro" id="IPR009014">
    <property type="entry name" value="Transketo_C/PFOR_II"/>
</dbReference>
<evidence type="ECO:0000256" key="2">
    <source>
        <dbReference type="ARBA" id="ARBA00011081"/>
    </source>
</evidence>
<dbReference type="SUPFAM" id="SSF52518">
    <property type="entry name" value="Thiamin diphosphate-binding fold (THDP-binding)"/>
    <property type="match status" value="2"/>
</dbReference>
<dbReference type="HOGENOM" id="CLU_009227_1_4_6"/>
<keyword evidence="8 11" id="KW-0786">Thiamine pyrophosphate</keyword>
<evidence type="ECO:0000256" key="1">
    <source>
        <dbReference type="ARBA" id="ARBA00004980"/>
    </source>
</evidence>
<reference evidence="13 14" key="1">
    <citation type="submission" date="2013-02" db="EMBL/GenBank/DDBJ databases">
        <title>The Genome Sequence of Acinetobacter sp. ANC 3994.</title>
        <authorList>
            <consortium name="The Broad Institute Genome Sequencing Platform"/>
            <consortium name="The Broad Institute Genome Sequencing Center for Infectious Disease"/>
            <person name="Cerqueira G."/>
            <person name="Feldgarden M."/>
            <person name="Courvalin P."/>
            <person name="Perichon B."/>
            <person name="Grillot-Courvalin C."/>
            <person name="Clermont D."/>
            <person name="Rocha E."/>
            <person name="Yoon E.-J."/>
            <person name="Nemec A."/>
            <person name="Walker B."/>
            <person name="Young S.K."/>
            <person name="Zeng Q."/>
            <person name="Gargeya S."/>
            <person name="Fitzgerald M."/>
            <person name="Haas B."/>
            <person name="Abouelleil A."/>
            <person name="Alvarado L."/>
            <person name="Arachchi H.M."/>
            <person name="Berlin A.M."/>
            <person name="Chapman S.B."/>
            <person name="Dewar J."/>
            <person name="Goldberg J."/>
            <person name="Griggs A."/>
            <person name="Gujja S."/>
            <person name="Hansen M."/>
            <person name="Howarth C."/>
            <person name="Imamovic A."/>
            <person name="Larimer J."/>
            <person name="McCowan C."/>
            <person name="Murphy C."/>
            <person name="Neiman D."/>
            <person name="Pearson M."/>
            <person name="Priest M."/>
            <person name="Roberts A."/>
            <person name="Saif S."/>
            <person name="Shea T."/>
            <person name="Sisk P."/>
            <person name="Sykes S."/>
            <person name="Wortman J."/>
            <person name="Nusbaum C."/>
            <person name="Birren B."/>
        </authorList>
    </citation>
    <scope>NUCLEOTIDE SEQUENCE [LARGE SCALE GENOMIC DNA]</scope>
    <source>
        <strain evidence="13 14">ANC 3994</strain>
    </source>
</reference>
<dbReference type="UniPathway" id="UPA00064">
    <property type="reaction ID" value="UER00091"/>
</dbReference>
<evidence type="ECO:0000256" key="11">
    <source>
        <dbReference type="HAMAP-Rule" id="MF_00315"/>
    </source>
</evidence>
<feature type="binding site" evidence="11">
    <location>
        <begin position="126"/>
        <end position="128"/>
    </location>
    <ligand>
        <name>thiamine diphosphate</name>
        <dbReference type="ChEBI" id="CHEBI:58937"/>
    </ligand>
</feature>
<dbReference type="PANTHER" id="PTHR43322">
    <property type="entry name" value="1-D-DEOXYXYLULOSE 5-PHOSPHATE SYNTHASE-RELATED"/>
    <property type="match status" value="1"/>
</dbReference>
<dbReference type="CDD" id="cd07033">
    <property type="entry name" value="TPP_PYR_DXS_TK_like"/>
    <property type="match status" value="1"/>
</dbReference>
<dbReference type="NCBIfam" id="NF003933">
    <property type="entry name" value="PRK05444.2-2"/>
    <property type="match status" value="1"/>
</dbReference>
<dbReference type="GO" id="GO:0030976">
    <property type="term" value="F:thiamine pyrophosphate binding"/>
    <property type="evidence" value="ECO:0007669"/>
    <property type="project" value="UniProtKB-UniRule"/>
</dbReference>